<dbReference type="AlphaFoldDB" id="A0A9X1AI01"/>
<name>A0A9X1AI01_9SPHN</name>
<keyword evidence="3" id="KW-1185">Reference proteome</keyword>
<gene>
    <name evidence="2" type="ORF">KK488_00160</name>
</gene>
<feature type="transmembrane region" description="Helical" evidence="1">
    <location>
        <begin position="48"/>
        <end position="65"/>
    </location>
</feature>
<evidence type="ECO:0000313" key="2">
    <source>
        <dbReference type="EMBL" id="MBT2185362.1"/>
    </source>
</evidence>
<comment type="caution">
    <text evidence="2">The sequence shown here is derived from an EMBL/GenBank/DDBJ whole genome shotgun (WGS) entry which is preliminary data.</text>
</comment>
<keyword evidence="1" id="KW-1133">Transmembrane helix</keyword>
<dbReference type="EMBL" id="JAHGAW010000001">
    <property type="protein sequence ID" value="MBT2185362.1"/>
    <property type="molecule type" value="Genomic_DNA"/>
</dbReference>
<protein>
    <submittedName>
        <fullName evidence="2">Uncharacterized protein</fullName>
    </submittedName>
</protein>
<sequence length="67" mass="7441">MQSGEIIHSSAEPRKLSLWLIVGVYILPILFAWFLLRPGYSPMAREGAFLPAGFSLIVVIVHALSPY</sequence>
<proteinExistence type="predicted"/>
<keyword evidence="1" id="KW-0472">Membrane</keyword>
<reference evidence="2" key="1">
    <citation type="submission" date="2021-05" db="EMBL/GenBank/DDBJ databases">
        <title>Genome of Sphingobium sp. strain.</title>
        <authorList>
            <person name="Fan R."/>
        </authorList>
    </citation>
    <scope>NUCLEOTIDE SEQUENCE</scope>
    <source>
        <strain evidence="2">H33</strain>
    </source>
</reference>
<accession>A0A9X1AI01</accession>
<organism evidence="2 3">
    <name type="scientific">Sphingobium nicotianae</name>
    <dbReference type="NCBI Taxonomy" id="2782607"/>
    <lineage>
        <taxon>Bacteria</taxon>
        <taxon>Pseudomonadati</taxon>
        <taxon>Pseudomonadota</taxon>
        <taxon>Alphaproteobacteria</taxon>
        <taxon>Sphingomonadales</taxon>
        <taxon>Sphingomonadaceae</taxon>
        <taxon>Sphingobium</taxon>
    </lineage>
</organism>
<feature type="transmembrane region" description="Helical" evidence="1">
    <location>
        <begin position="16"/>
        <end position="36"/>
    </location>
</feature>
<keyword evidence="1" id="KW-0812">Transmembrane</keyword>
<dbReference type="Proteomes" id="UP001138757">
    <property type="component" value="Unassembled WGS sequence"/>
</dbReference>
<evidence type="ECO:0000256" key="1">
    <source>
        <dbReference type="SAM" id="Phobius"/>
    </source>
</evidence>
<evidence type="ECO:0000313" key="3">
    <source>
        <dbReference type="Proteomes" id="UP001138757"/>
    </source>
</evidence>
<dbReference type="RefSeq" id="WP_214621124.1">
    <property type="nucleotide sequence ID" value="NZ_JAHGAW010000001.1"/>
</dbReference>